<dbReference type="Proteomes" id="UP000233769">
    <property type="component" value="Chromosome tk0001"/>
</dbReference>
<dbReference type="SUPFAM" id="SSF51338">
    <property type="entry name" value="Composite domain of metallo-dependent hydrolases"/>
    <property type="match status" value="1"/>
</dbReference>
<dbReference type="CDD" id="cd01293">
    <property type="entry name" value="Bact_CD"/>
    <property type="match status" value="1"/>
</dbReference>
<dbReference type="InterPro" id="IPR011059">
    <property type="entry name" value="Metal-dep_hydrolase_composite"/>
</dbReference>
<sequence>MSEPSFLPKARAYRLRNARVPGAFLTGGVPAGAILDGEGCALIDIVVADGVVAGLLPAGGTPDTLPDTLPAADLAGRQVWPRLVDAHTHLDKGHTVARTPNPAGDFPGARDATTVDRTGHWDAEDLRRRMTFGLACAFAHGTGAIRTHLDSQESGEGALRDQAATTWAVFREMRAAWAGRIALQGVGLTPIDAYATDYGRRLADLIADSDGLIGGVTRPTGGLHGGALAEIDALLDRLFGLARARNLDVDLHVDETGDPAAASLDAVARATLRHGYEGRVTCGHCCSLALQPEAQASATIARVAQAGIRIVTLPTVNMYLQDRQRGRTPRWRGVAPVQELMAAGVPVMVAGDNCRDAFYAYGDHDMLDTFRAAVRILHLDHPLAGAPALAGPVPGAMMGLPHAGTIREGAPADLMLLPARSLNEVVARPHADRIIVVAGRPVAARLPPYEALTGEAAPW</sequence>
<reference evidence="4" key="1">
    <citation type="submission" date="2017-10" db="EMBL/GenBank/DDBJ databases">
        <authorList>
            <person name="Regsiter A."/>
            <person name="William W."/>
        </authorList>
    </citation>
    <scope>NUCLEOTIDE SEQUENCE [LARGE SCALE GENOMIC DNA]</scope>
</reference>
<dbReference type="GO" id="GO:0006209">
    <property type="term" value="P:cytosine catabolic process"/>
    <property type="evidence" value="ECO:0007669"/>
    <property type="project" value="TreeGrafter"/>
</dbReference>
<dbReference type="GO" id="GO:0004131">
    <property type="term" value="F:cytosine deaminase activity"/>
    <property type="evidence" value="ECO:0007669"/>
    <property type="project" value="TreeGrafter"/>
</dbReference>
<evidence type="ECO:0000313" key="3">
    <source>
        <dbReference type="EMBL" id="SOR30856.1"/>
    </source>
</evidence>
<name>A0A2N9AU29_METEX</name>
<evidence type="ECO:0000259" key="2">
    <source>
        <dbReference type="Pfam" id="PF07969"/>
    </source>
</evidence>
<proteinExistence type="predicted"/>
<dbReference type="NCBIfam" id="NF005759">
    <property type="entry name" value="PRK07583.1"/>
    <property type="match status" value="1"/>
</dbReference>
<dbReference type="PANTHER" id="PTHR32027:SF0">
    <property type="entry name" value="CYTOSINE DEAMINASE"/>
    <property type="match status" value="1"/>
</dbReference>
<organism evidence="3 4">
    <name type="scientific">Methylorubrum extorquens</name>
    <name type="common">Methylobacterium dichloromethanicum</name>
    <name type="synonym">Methylobacterium extorquens</name>
    <dbReference type="NCBI Taxonomy" id="408"/>
    <lineage>
        <taxon>Bacteria</taxon>
        <taxon>Pseudomonadati</taxon>
        <taxon>Pseudomonadota</taxon>
        <taxon>Alphaproteobacteria</taxon>
        <taxon>Hyphomicrobiales</taxon>
        <taxon>Methylobacteriaceae</taxon>
        <taxon>Methylorubrum</taxon>
    </lineage>
</organism>
<feature type="region of interest" description="Disordered" evidence="1">
    <location>
        <begin position="93"/>
        <end position="113"/>
    </location>
</feature>
<gene>
    <name evidence="3" type="ORF">TK0001_4254</name>
</gene>
<dbReference type="Pfam" id="PF07969">
    <property type="entry name" value="Amidohydro_3"/>
    <property type="match status" value="1"/>
</dbReference>
<keyword evidence="3" id="KW-0378">Hydrolase</keyword>
<dbReference type="InterPro" id="IPR013108">
    <property type="entry name" value="Amidohydro_3"/>
</dbReference>
<evidence type="ECO:0000313" key="4">
    <source>
        <dbReference type="Proteomes" id="UP000233769"/>
    </source>
</evidence>
<dbReference type="InterPro" id="IPR032466">
    <property type="entry name" value="Metal_Hydrolase"/>
</dbReference>
<dbReference type="EMBL" id="LT962688">
    <property type="protein sequence ID" value="SOR30856.1"/>
    <property type="molecule type" value="Genomic_DNA"/>
</dbReference>
<dbReference type="PANTHER" id="PTHR32027">
    <property type="entry name" value="CYTOSINE DEAMINASE"/>
    <property type="match status" value="1"/>
</dbReference>
<evidence type="ECO:0000256" key="1">
    <source>
        <dbReference type="SAM" id="MobiDB-lite"/>
    </source>
</evidence>
<dbReference type="AlphaFoldDB" id="A0A2N9AU29"/>
<dbReference type="Gene3D" id="2.30.40.10">
    <property type="entry name" value="Urease, subunit C, domain 1"/>
    <property type="match status" value="1"/>
</dbReference>
<feature type="domain" description="Amidohydrolase 3" evidence="2">
    <location>
        <begin position="232"/>
        <end position="442"/>
    </location>
</feature>
<dbReference type="GO" id="GO:0035888">
    <property type="term" value="F:isoguanine deaminase activity"/>
    <property type="evidence" value="ECO:0007669"/>
    <property type="project" value="TreeGrafter"/>
</dbReference>
<dbReference type="SUPFAM" id="SSF51556">
    <property type="entry name" value="Metallo-dependent hydrolases"/>
    <property type="match status" value="1"/>
</dbReference>
<protein>
    <submittedName>
        <fullName evidence="3">Putative N-isopropylammelide isopropylaminohydrolase</fullName>
    </submittedName>
</protein>
<dbReference type="Gene3D" id="3.20.20.140">
    <property type="entry name" value="Metal-dependent hydrolases"/>
    <property type="match status" value="1"/>
</dbReference>
<accession>A0A2N9AU29</accession>
<dbReference type="InterPro" id="IPR052349">
    <property type="entry name" value="Metallo-hydrolase_Enzymes"/>
</dbReference>